<dbReference type="PANTHER" id="PTHR10996:SF257">
    <property type="entry name" value="GLYOXYLATE REDUCTASE 1"/>
    <property type="match status" value="1"/>
</dbReference>
<dbReference type="Proteomes" id="UP000248863">
    <property type="component" value="Unassembled WGS sequence"/>
</dbReference>
<evidence type="ECO:0000256" key="2">
    <source>
        <dbReference type="ARBA" id="ARBA00023002"/>
    </source>
</evidence>
<dbReference type="InterPro" id="IPR006139">
    <property type="entry name" value="D-isomer_2_OHA_DH_cat_dom"/>
</dbReference>
<dbReference type="PANTHER" id="PTHR10996">
    <property type="entry name" value="2-HYDROXYACID DEHYDROGENASE-RELATED"/>
    <property type="match status" value="1"/>
</dbReference>
<keyword evidence="2 3" id="KW-0560">Oxidoreductase</keyword>
<dbReference type="GO" id="GO:0005829">
    <property type="term" value="C:cytosol"/>
    <property type="evidence" value="ECO:0007669"/>
    <property type="project" value="TreeGrafter"/>
</dbReference>
<dbReference type="PROSITE" id="PS00671">
    <property type="entry name" value="D_2_HYDROXYACID_DH_3"/>
    <property type="match status" value="1"/>
</dbReference>
<evidence type="ECO:0000256" key="4">
    <source>
        <dbReference type="SAM" id="MobiDB-lite"/>
    </source>
</evidence>
<evidence type="ECO:0000259" key="5">
    <source>
        <dbReference type="Pfam" id="PF00389"/>
    </source>
</evidence>
<dbReference type="Gene3D" id="3.40.50.720">
    <property type="entry name" value="NAD(P)-binding Rossmann-like Domain"/>
    <property type="match status" value="2"/>
</dbReference>
<comment type="caution">
    <text evidence="7">The sequence shown here is derived from an EMBL/GenBank/DDBJ whole genome shotgun (WGS) entry which is preliminary data.</text>
</comment>
<dbReference type="RefSeq" id="WP_111360600.1">
    <property type="nucleotide sequence ID" value="NZ_NHSK01000200.1"/>
</dbReference>
<feature type="region of interest" description="Disordered" evidence="4">
    <location>
        <begin position="325"/>
        <end position="345"/>
    </location>
</feature>
<evidence type="ECO:0000313" key="8">
    <source>
        <dbReference type="Proteomes" id="UP000248863"/>
    </source>
</evidence>
<dbReference type="InterPro" id="IPR036291">
    <property type="entry name" value="NAD(P)-bd_dom_sf"/>
</dbReference>
<evidence type="ECO:0000256" key="1">
    <source>
        <dbReference type="ARBA" id="ARBA00005854"/>
    </source>
</evidence>
<feature type="domain" description="D-isomer specific 2-hydroxyacid dehydrogenase NAD-binding" evidence="6">
    <location>
        <begin position="110"/>
        <end position="296"/>
    </location>
</feature>
<organism evidence="7 8">
    <name type="scientific">Rhodoplanes elegans</name>
    <dbReference type="NCBI Taxonomy" id="29408"/>
    <lineage>
        <taxon>Bacteria</taxon>
        <taxon>Pseudomonadati</taxon>
        <taxon>Pseudomonadota</taxon>
        <taxon>Alphaproteobacteria</taxon>
        <taxon>Hyphomicrobiales</taxon>
        <taxon>Nitrobacteraceae</taxon>
        <taxon>Rhodoplanes</taxon>
    </lineage>
</organism>
<dbReference type="Pfam" id="PF02826">
    <property type="entry name" value="2-Hacid_dh_C"/>
    <property type="match status" value="1"/>
</dbReference>
<dbReference type="PROSITE" id="PS00065">
    <property type="entry name" value="D_2_HYDROXYACID_DH_1"/>
    <property type="match status" value="1"/>
</dbReference>
<dbReference type="GO" id="GO:0051287">
    <property type="term" value="F:NAD binding"/>
    <property type="evidence" value="ECO:0007669"/>
    <property type="project" value="InterPro"/>
</dbReference>
<dbReference type="GO" id="GO:0008465">
    <property type="term" value="F:hydroxypyruvate reductase (NADH) activity"/>
    <property type="evidence" value="ECO:0007669"/>
    <property type="project" value="TreeGrafter"/>
</dbReference>
<dbReference type="EMBL" id="NPEU01000765">
    <property type="protein sequence ID" value="RAI28414.1"/>
    <property type="molecule type" value="Genomic_DNA"/>
</dbReference>
<feature type="domain" description="D-isomer specific 2-hydroxyacid dehydrogenase catalytic" evidence="5">
    <location>
        <begin position="7"/>
        <end position="327"/>
    </location>
</feature>
<name>A0A327JSH8_9BRAD</name>
<dbReference type="InterPro" id="IPR029753">
    <property type="entry name" value="D-isomer_DH_CS"/>
</dbReference>
<reference evidence="7 8" key="1">
    <citation type="submission" date="2017-07" db="EMBL/GenBank/DDBJ databases">
        <title>Draft Genome Sequences of Select Purple Nonsulfur Bacteria.</title>
        <authorList>
            <person name="Lasarre B."/>
            <person name="Mckinlay J.B."/>
        </authorList>
    </citation>
    <scope>NUCLEOTIDE SEQUENCE [LARGE SCALE GENOMIC DNA]</scope>
    <source>
        <strain evidence="7 8">DSM 11907</strain>
    </source>
</reference>
<sequence>MSRPRVVITNRPFPETVALLAPHAVLDVNDAPEPWTPDAVRARCRDATGLLAFMTDRIDEAFLDACPSLRVVGAALKGYDNIDVEAAAARGVTVTIVPDLLTVPTAELAIGLILALGRHIVTGDRDIRRDGFSGWRPRLYGTGLAGATVGILGFGKVGQAIAARLVAFDCRLLAHDAAVAAIAPPLDAAVRLADRDTLLRDADIVVLALPLTRDTQHVIDAAALTRMRPGALLVNPARGSLVDEAAVAAALDAGRLGGYAADVFECEDWARPDRPAAIAPRLLAADAATVLTPHIGSAVTDLRRAIERSAAQSILDVLQGRAPVHAVTPPGPTPAVTTRPEAVPC</sequence>
<dbReference type="AlphaFoldDB" id="A0A327JSH8"/>
<dbReference type="InterPro" id="IPR006140">
    <property type="entry name" value="D-isomer_DH_NAD-bd"/>
</dbReference>
<dbReference type="InterPro" id="IPR029752">
    <property type="entry name" value="D-isomer_DH_CS1"/>
</dbReference>
<evidence type="ECO:0000256" key="3">
    <source>
        <dbReference type="RuleBase" id="RU003719"/>
    </source>
</evidence>
<dbReference type="Pfam" id="PF00389">
    <property type="entry name" value="2-Hacid_dh"/>
    <property type="match status" value="1"/>
</dbReference>
<comment type="similarity">
    <text evidence="1 3">Belongs to the D-isomer specific 2-hydroxyacid dehydrogenase family.</text>
</comment>
<evidence type="ECO:0000313" key="7">
    <source>
        <dbReference type="EMBL" id="RAI28414.1"/>
    </source>
</evidence>
<dbReference type="SUPFAM" id="SSF51735">
    <property type="entry name" value="NAD(P)-binding Rossmann-fold domains"/>
    <property type="match status" value="1"/>
</dbReference>
<dbReference type="SUPFAM" id="SSF52283">
    <property type="entry name" value="Formate/glycerate dehydrogenase catalytic domain-like"/>
    <property type="match status" value="1"/>
</dbReference>
<evidence type="ECO:0000259" key="6">
    <source>
        <dbReference type="Pfam" id="PF02826"/>
    </source>
</evidence>
<gene>
    <name evidence="7" type="ORF">CH338_29435</name>
</gene>
<dbReference type="InterPro" id="IPR050223">
    <property type="entry name" value="D-isomer_2-hydroxyacid_DH"/>
</dbReference>
<keyword evidence="8" id="KW-1185">Reference proteome</keyword>
<protein>
    <submittedName>
        <fullName evidence="7">Hydroxyacid dehydrogenase</fullName>
    </submittedName>
</protein>
<dbReference type="OrthoDB" id="9793626at2"/>
<accession>A0A327JSH8</accession>
<dbReference type="GO" id="GO:0030267">
    <property type="term" value="F:glyoxylate reductase (NADPH) activity"/>
    <property type="evidence" value="ECO:0007669"/>
    <property type="project" value="TreeGrafter"/>
</dbReference>
<proteinExistence type="inferred from homology"/>